<dbReference type="InterPro" id="IPR006311">
    <property type="entry name" value="TAT_signal"/>
</dbReference>
<reference evidence="4 5" key="1">
    <citation type="journal article" date="2004" name="Syst. Appl. Microbiol.">
        <title>Cryptoendolithic actinomycetes from antarctic sandstone rock samples: Micromonospora endolithica sp. nov. and two isolates related to Micromonospora coerulea Jensen 1932.</title>
        <authorList>
            <person name="Hirsch P."/>
            <person name="Mevs U."/>
            <person name="Kroppenstedt R.M."/>
            <person name="Schumann P."/>
            <person name="Stackebrandt E."/>
        </authorList>
    </citation>
    <scope>NUCLEOTIDE SEQUENCE [LARGE SCALE GENOMIC DNA]</scope>
    <source>
        <strain evidence="4 5">JCM 12677</strain>
    </source>
</reference>
<organism evidence="4 5">
    <name type="scientific">Micromonospora endolithica</name>
    <dbReference type="NCBI Taxonomy" id="230091"/>
    <lineage>
        <taxon>Bacteria</taxon>
        <taxon>Bacillati</taxon>
        <taxon>Actinomycetota</taxon>
        <taxon>Actinomycetes</taxon>
        <taxon>Micromonosporales</taxon>
        <taxon>Micromonosporaceae</taxon>
        <taxon>Micromonospora</taxon>
    </lineage>
</organism>
<feature type="transmembrane region" description="Helical" evidence="2">
    <location>
        <begin position="395"/>
        <end position="417"/>
    </location>
</feature>
<evidence type="ECO:0000256" key="3">
    <source>
        <dbReference type="SAM" id="SignalP"/>
    </source>
</evidence>
<name>A0A3A9ZPD8_9ACTN</name>
<proteinExistence type="predicted"/>
<keyword evidence="2" id="KW-1133">Transmembrane helix</keyword>
<keyword evidence="5" id="KW-1185">Reference proteome</keyword>
<dbReference type="PROSITE" id="PS51318">
    <property type="entry name" value="TAT"/>
    <property type="match status" value="1"/>
</dbReference>
<sequence>MTRTMLSRRRPLTMAAAALAGLATAFAVASPALATDPTPSPATTATAQPTATAEPTVTAQPTVTPAPEGPTCVTAADARYTHTFDGPAGTASITLTNGPLCAGEKQELALVSYVTPSAAFAVPQYVLDKSVQAFTGVADGELGVATLDFEVEVPACYTQVDFVFGSTIIDPLTDTSDRYGDRKVGSSSGIGARSEGPRAWYNGGKGTCEAAPEVIAASDCDGTVELTLVNRTGNASADFVVTGGAGFAKTVTVALRAIETVALTAEQAKEITVAAKGMQTWTGGWEKPQDCQEPEVGEPEAGYTFSCDEMTFQIVNPANGASLASTFTPSTGTAKTVTVEPGTTETVTFPAGPGFSVTVTGDLDSGGPLAWEQPADCDKGGEGGGDPSLPVTGAAAGGIAAGAVALLALGAVLFVMARRRRVRFTA</sequence>
<dbReference type="RefSeq" id="WP_120726459.1">
    <property type="nucleotide sequence ID" value="NZ_RBAK01000002.1"/>
</dbReference>
<gene>
    <name evidence="4" type="ORF">D7223_07610</name>
</gene>
<feature type="region of interest" description="Disordered" evidence="1">
    <location>
        <begin position="34"/>
        <end position="68"/>
    </location>
</feature>
<protein>
    <submittedName>
        <fullName evidence="4">Cell wall anchor protein</fullName>
    </submittedName>
</protein>
<dbReference type="AlphaFoldDB" id="A0A3A9ZPD8"/>
<dbReference type="Proteomes" id="UP000281726">
    <property type="component" value="Unassembled WGS sequence"/>
</dbReference>
<evidence type="ECO:0000256" key="1">
    <source>
        <dbReference type="SAM" id="MobiDB-lite"/>
    </source>
</evidence>
<keyword evidence="2" id="KW-0812">Transmembrane</keyword>
<dbReference type="EMBL" id="RBAK01000002">
    <property type="protein sequence ID" value="RKN49357.1"/>
    <property type="molecule type" value="Genomic_DNA"/>
</dbReference>
<accession>A0A3A9ZPD8</accession>
<evidence type="ECO:0000256" key="2">
    <source>
        <dbReference type="SAM" id="Phobius"/>
    </source>
</evidence>
<comment type="caution">
    <text evidence="4">The sequence shown here is derived from an EMBL/GenBank/DDBJ whole genome shotgun (WGS) entry which is preliminary data.</text>
</comment>
<evidence type="ECO:0000313" key="5">
    <source>
        <dbReference type="Proteomes" id="UP000281726"/>
    </source>
</evidence>
<dbReference type="OrthoDB" id="3297463at2"/>
<keyword evidence="2" id="KW-0472">Membrane</keyword>
<keyword evidence="3" id="KW-0732">Signal</keyword>
<evidence type="ECO:0000313" key="4">
    <source>
        <dbReference type="EMBL" id="RKN49357.1"/>
    </source>
</evidence>
<feature type="compositionally biased region" description="Low complexity" evidence="1">
    <location>
        <begin position="34"/>
        <end position="66"/>
    </location>
</feature>
<feature type="chain" id="PRO_5017296285" evidence="3">
    <location>
        <begin position="35"/>
        <end position="426"/>
    </location>
</feature>
<feature type="signal peptide" evidence="3">
    <location>
        <begin position="1"/>
        <end position="34"/>
    </location>
</feature>